<dbReference type="CDD" id="cd02966">
    <property type="entry name" value="TlpA_like_family"/>
    <property type="match status" value="1"/>
</dbReference>
<sequence length="136" mass="15140">MAPDFKAPNPEGKLVSLNESLGKVTLIDFWASWCPPCRTANPKLVALFNEFHSKGFNIISVSLDKEADKWKNAIAKDKLTWTQVSNLKEMEDPIAVQYGIELIPTTFLLDSSGRIIGIDLPHEEMKAKIKALLGTK</sequence>
<dbReference type="Proteomes" id="UP001491349">
    <property type="component" value="Unassembled WGS sequence"/>
</dbReference>
<dbReference type="PANTHER" id="PTHR42852">
    <property type="entry name" value="THIOL:DISULFIDE INTERCHANGE PROTEIN DSBE"/>
    <property type="match status" value="1"/>
</dbReference>
<organism evidence="6 7">
    <name type="scientific">Flavobacterium buctense</name>
    <dbReference type="NCBI Taxonomy" id="1648146"/>
    <lineage>
        <taxon>Bacteria</taxon>
        <taxon>Pseudomonadati</taxon>
        <taxon>Bacteroidota</taxon>
        <taxon>Flavobacteriia</taxon>
        <taxon>Flavobacteriales</taxon>
        <taxon>Flavobacteriaceae</taxon>
        <taxon>Flavobacterium</taxon>
    </lineage>
</organism>
<feature type="domain" description="Thioredoxin" evidence="5">
    <location>
        <begin position="1"/>
        <end position="136"/>
    </location>
</feature>
<keyword evidence="4" id="KW-0676">Redox-active center</keyword>
<dbReference type="PROSITE" id="PS51352">
    <property type="entry name" value="THIOREDOXIN_2"/>
    <property type="match status" value="1"/>
</dbReference>
<dbReference type="InterPro" id="IPR000866">
    <property type="entry name" value="AhpC/TSA"/>
</dbReference>
<evidence type="ECO:0000256" key="2">
    <source>
        <dbReference type="ARBA" id="ARBA00022748"/>
    </source>
</evidence>
<dbReference type="InterPro" id="IPR036249">
    <property type="entry name" value="Thioredoxin-like_sf"/>
</dbReference>
<comment type="subcellular location">
    <subcellularLocation>
        <location evidence="1">Cell envelope</location>
    </subcellularLocation>
</comment>
<accession>A0ABU9E2W1</accession>
<evidence type="ECO:0000256" key="3">
    <source>
        <dbReference type="ARBA" id="ARBA00023157"/>
    </source>
</evidence>
<dbReference type="SUPFAM" id="SSF52833">
    <property type="entry name" value="Thioredoxin-like"/>
    <property type="match status" value="1"/>
</dbReference>
<reference evidence="6 7" key="1">
    <citation type="submission" date="2024-04" db="EMBL/GenBank/DDBJ databases">
        <title>draft genome sequnece of Flavobacterium buctense JCM 30750.</title>
        <authorList>
            <person name="Kim D.-U."/>
        </authorList>
    </citation>
    <scope>NUCLEOTIDE SEQUENCE [LARGE SCALE GENOMIC DNA]</scope>
    <source>
        <strain evidence="6 7">JCM 30750</strain>
    </source>
</reference>
<dbReference type="EMBL" id="JBBPCB010000008">
    <property type="protein sequence ID" value="MEK8180984.1"/>
    <property type="molecule type" value="Genomic_DNA"/>
</dbReference>
<proteinExistence type="predicted"/>
<evidence type="ECO:0000259" key="5">
    <source>
        <dbReference type="PROSITE" id="PS51352"/>
    </source>
</evidence>
<dbReference type="InterPro" id="IPR013766">
    <property type="entry name" value="Thioredoxin_domain"/>
</dbReference>
<dbReference type="Pfam" id="PF00578">
    <property type="entry name" value="AhpC-TSA"/>
    <property type="match status" value="1"/>
</dbReference>
<comment type="caution">
    <text evidence="6">The sequence shown here is derived from an EMBL/GenBank/DDBJ whole genome shotgun (WGS) entry which is preliminary data.</text>
</comment>
<name>A0ABU9E2W1_9FLAO</name>
<dbReference type="PANTHER" id="PTHR42852:SF6">
    <property type="entry name" value="THIOL:DISULFIDE INTERCHANGE PROTEIN DSBE"/>
    <property type="match status" value="1"/>
</dbReference>
<dbReference type="InterPro" id="IPR050553">
    <property type="entry name" value="Thioredoxin_ResA/DsbE_sf"/>
</dbReference>
<evidence type="ECO:0000256" key="4">
    <source>
        <dbReference type="ARBA" id="ARBA00023284"/>
    </source>
</evidence>
<keyword evidence="2" id="KW-0201">Cytochrome c-type biogenesis</keyword>
<evidence type="ECO:0000256" key="1">
    <source>
        <dbReference type="ARBA" id="ARBA00004196"/>
    </source>
</evidence>
<protein>
    <submittedName>
        <fullName evidence="6">TlpA disulfide reductase family protein</fullName>
    </submittedName>
</protein>
<dbReference type="Gene3D" id="3.40.30.10">
    <property type="entry name" value="Glutaredoxin"/>
    <property type="match status" value="1"/>
</dbReference>
<evidence type="ECO:0000313" key="7">
    <source>
        <dbReference type="Proteomes" id="UP001491349"/>
    </source>
</evidence>
<evidence type="ECO:0000313" key="6">
    <source>
        <dbReference type="EMBL" id="MEK8180984.1"/>
    </source>
</evidence>
<keyword evidence="3" id="KW-1015">Disulfide bond</keyword>
<dbReference type="RefSeq" id="WP_341432466.1">
    <property type="nucleotide sequence ID" value="NZ_JACTAB010000007.1"/>
</dbReference>
<keyword evidence="7" id="KW-1185">Reference proteome</keyword>
<gene>
    <name evidence="6" type="ORF">WMW71_11595</name>
</gene>